<gene>
    <name evidence="1" type="ORF">FC90_GL000725</name>
</gene>
<comment type="caution">
    <text evidence="1">The sequence shown here is derived from an EMBL/GenBank/DDBJ whole genome shotgun (WGS) entry which is preliminary data.</text>
</comment>
<name>A0AA89I6S2_9LACO</name>
<dbReference type="Proteomes" id="UP000050823">
    <property type="component" value="Unassembled WGS sequence"/>
</dbReference>
<dbReference type="Pfam" id="PF24305">
    <property type="entry name" value="P8"/>
    <property type="match status" value="1"/>
</dbReference>
<dbReference type="EMBL" id="AYZB01000003">
    <property type="protein sequence ID" value="KRM24248.1"/>
    <property type="molecule type" value="Genomic_DNA"/>
</dbReference>
<organism evidence="1 2">
    <name type="scientific">Latilactobacillus graminis DSM 20719</name>
    <dbReference type="NCBI Taxonomy" id="1423752"/>
    <lineage>
        <taxon>Bacteria</taxon>
        <taxon>Bacillati</taxon>
        <taxon>Bacillota</taxon>
        <taxon>Bacilli</taxon>
        <taxon>Lactobacillales</taxon>
        <taxon>Lactobacillaceae</taxon>
        <taxon>Latilactobacillus</taxon>
    </lineage>
</organism>
<dbReference type="AlphaFoldDB" id="A0AA89I6S2"/>
<accession>A0AA89I6S2</accession>
<evidence type="ECO:0000313" key="1">
    <source>
        <dbReference type="EMBL" id="KRM24248.1"/>
    </source>
</evidence>
<evidence type="ECO:0000313" key="2">
    <source>
        <dbReference type="Proteomes" id="UP000050823"/>
    </source>
</evidence>
<protein>
    <submittedName>
        <fullName evidence="1">Uncharacterized protein</fullName>
    </submittedName>
</protein>
<proteinExistence type="predicted"/>
<dbReference type="InterPro" id="IPR056216">
    <property type="entry name" value="P8-like"/>
</dbReference>
<dbReference type="RefSeq" id="WP_057907635.1">
    <property type="nucleotide sequence ID" value="NZ_AYZB01000003.1"/>
</dbReference>
<sequence>MATAIEKTLVLDMKMSEVFEWSDDDTIVRDALWNHYMEANAHNTDQTVAAMKPYLKMSNADVKEKAEALLK</sequence>
<reference evidence="1 2" key="1">
    <citation type="journal article" date="2015" name="Genome Announc.">
        <title>Expanding the biotechnology potential of lactobacilli through comparative genomics of 213 strains and associated genera.</title>
        <authorList>
            <person name="Sun Z."/>
            <person name="Harris H.M."/>
            <person name="McCann A."/>
            <person name="Guo C."/>
            <person name="Argimon S."/>
            <person name="Zhang W."/>
            <person name="Yang X."/>
            <person name="Jeffery I.B."/>
            <person name="Cooney J.C."/>
            <person name="Kagawa T.F."/>
            <person name="Liu W."/>
            <person name="Song Y."/>
            <person name="Salvetti E."/>
            <person name="Wrobel A."/>
            <person name="Rasinkangas P."/>
            <person name="Parkhill J."/>
            <person name="Rea M.C."/>
            <person name="O'Sullivan O."/>
            <person name="Ritari J."/>
            <person name="Douillard F.P."/>
            <person name="Paul Ross R."/>
            <person name="Yang R."/>
            <person name="Briner A.E."/>
            <person name="Felis G.E."/>
            <person name="de Vos W.M."/>
            <person name="Barrangou R."/>
            <person name="Klaenhammer T.R."/>
            <person name="Caufield P.W."/>
            <person name="Cui Y."/>
            <person name="Zhang H."/>
            <person name="O'Toole P.W."/>
        </authorList>
    </citation>
    <scope>NUCLEOTIDE SEQUENCE [LARGE SCALE GENOMIC DNA]</scope>
    <source>
        <strain evidence="1 2">DSM 20719</strain>
    </source>
</reference>